<reference evidence="1 2" key="2">
    <citation type="journal article" date="2022" name="Mol. Ecol. Resour.">
        <title>The genomes of chicory, endive, great burdock and yacon provide insights into Asteraceae paleo-polyploidization history and plant inulin production.</title>
        <authorList>
            <person name="Fan W."/>
            <person name="Wang S."/>
            <person name="Wang H."/>
            <person name="Wang A."/>
            <person name="Jiang F."/>
            <person name="Liu H."/>
            <person name="Zhao H."/>
            <person name="Xu D."/>
            <person name="Zhang Y."/>
        </authorList>
    </citation>
    <scope>NUCLEOTIDE SEQUENCE [LARGE SCALE GENOMIC DNA]</scope>
    <source>
        <strain evidence="2">cv. Yunnan</strain>
        <tissue evidence="1">Leaves</tissue>
    </source>
</reference>
<name>A0ACB9IFL1_9ASTR</name>
<reference evidence="2" key="1">
    <citation type="journal article" date="2022" name="Mol. Ecol. Resour.">
        <title>The genomes of chicory, endive, great burdock and yacon provide insights into Asteraceae palaeo-polyploidization history and plant inulin production.</title>
        <authorList>
            <person name="Fan W."/>
            <person name="Wang S."/>
            <person name="Wang H."/>
            <person name="Wang A."/>
            <person name="Jiang F."/>
            <person name="Liu H."/>
            <person name="Zhao H."/>
            <person name="Xu D."/>
            <person name="Zhang Y."/>
        </authorList>
    </citation>
    <scope>NUCLEOTIDE SEQUENCE [LARGE SCALE GENOMIC DNA]</scope>
    <source>
        <strain evidence="2">cv. Yunnan</strain>
    </source>
</reference>
<gene>
    <name evidence="1" type="ORF">L1987_22380</name>
</gene>
<keyword evidence="2" id="KW-1185">Reference proteome</keyword>
<evidence type="ECO:0000313" key="2">
    <source>
        <dbReference type="Proteomes" id="UP001056120"/>
    </source>
</evidence>
<proteinExistence type="predicted"/>
<accession>A0ACB9IFL1</accession>
<sequence length="300" mass="33807">MRIRKRFLSLSAAISTPPSSDLLVSNHYHRQQPLPRVQHQEVHPNGNIQHVECHRPLPPSSSDHTTQIGAQPATWTSSGESSHLNNTKIFKELESEKVKELTKTQDTNGKESILCGEGNYHDLVLKGWFQGDRLVPVKKKRGSFGRRLNNDIVVQDNETEAKGKKNDKSVAMGSKKKEKREGVIMEGSRCSRVNGRGWRCSQQTLVGYSLCEHHLGKGRLRSMTSVRGRSQTVALLKEQHTNERKDDDEDEDEDEDDEEFKDWDVESMSSVEGTKVFSKKTKVGVVKARSLSSLLSQMSS</sequence>
<organism evidence="1 2">
    <name type="scientific">Smallanthus sonchifolius</name>
    <dbReference type="NCBI Taxonomy" id="185202"/>
    <lineage>
        <taxon>Eukaryota</taxon>
        <taxon>Viridiplantae</taxon>
        <taxon>Streptophyta</taxon>
        <taxon>Embryophyta</taxon>
        <taxon>Tracheophyta</taxon>
        <taxon>Spermatophyta</taxon>
        <taxon>Magnoliopsida</taxon>
        <taxon>eudicotyledons</taxon>
        <taxon>Gunneridae</taxon>
        <taxon>Pentapetalae</taxon>
        <taxon>asterids</taxon>
        <taxon>campanulids</taxon>
        <taxon>Asterales</taxon>
        <taxon>Asteraceae</taxon>
        <taxon>Asteroideae</taxon>
        <taxon>Heliantheae alliance</taxon>
        <taxon>Millerieae</taxon>
        <taxon>Smallanthus</taxon>
    </lineage>
</organism>
<dbReference type="Proteomes" id="UP001056120">
    <property type="component" value="Linkage Group LG08"/>
</dbReference>
<comment type="caution">
    <text evidence="1">The sequence shown here is derived from an EMBL/GenBank/DDBJ whole genome shotgun (WGS) entry which is preliminary data.</text>
</comment>
<protein>
    <submittedName>
        <fullName evidence="1">Uncharacterized protein</fullName>
    </submittedName>
</protein>
<dbReference type="EMBL" id="CM042025">
    <property type="protein sequence ID" value="KAI3806473.1"/>
    <property type="molecule type" value="Genomic_DNA"/>
</dbReference>
<evidence type="ECO:0000313" key="1">
    <source>
        <dbReference type="EMBL" id="KAI3806473.1"/>
    </source>
</evidence>